<gene>
    <name evidence="2" type="ORF">S01H4_18509</name>
</gene>
<organism evidence="2">
    <name type="scientific">marine sediment metagenome</name>
    <dbReference type="NCBI Taxonomy" id="412755"/>
    <lineage>
        <taxon>unclassified sequences</taxon>
        <taxon>metagenomes</taxon>
        <taxon>ecological metagenomes</taxon>
    </lineage>
</organism>
<evidence type="ECO:0000313" key="2">
    <source>
        <dbReference type="EMBL" id="GAG70413.1"/>
    </source>
</evidence>
<proteinExistence type="predicted"/>
<comment type="caution">
    <text evidence="2">The sequence shown here is derived from an EMBL/GenBank/DDBJ whole genome shotgun (WGS) entry which is preliminary data.</text>
</comment>
<feature type="domain" description="Bacterial Ig-like" evidence="1">
    <location>
        <begin position="7"/>
        <end position="73"/>
    </location>
</feature>
<protein>
    <recommendedName>
        <fullName evidence="1">Bacterial Ig-like domain-containing protein</fullName>
    </recommendedName>
</protein>
<dbReference type="InterPro" id="IPR044016">
    <property type="entry name" value="Big_13"/>
</dbReference>
<dbReference type="Pfam" id="PF19077">
    <property type="entry name" value="Big_13"/>
    <property type="match status" value="1"/>
</dbReference>
<sequence>SPSNNTYAVNTVTVNLSGDATHHWYYIEPVDTQNQTWTNSEDRTLADGSYTLHTYGNDTAGLETHTQVSFTIDITPPEITILSPQHLEYGSVNITILFSGQAKYYWYSIEPFDSQNQSWITSTNRTLFDGTFTLHAYGNDTVGNIGYEFVEFLIVISGPKIFVKYHNK</sequence>
<dbReference type="InterPro" id="IPR013783">
    <property type="entry name" value="Ig-like_fold"/>
</dbReference>
<evidence type="ECO:0000259" key="1">
    <source>
        <dbReference type="Pfam" id="PF19077"/>
    </source>
</evidence>
<reference evidence="2" key="1">
    <citation type="journal article" date="2014" name="Front. Microbiol.">
        <title>High frequency of phylogenetically diverse reductive dehalogenase-homologous genes in deep subseafloor sedimentary metagenomes.</title>
        <authorList>
            <person name="Kawai M."/>
            <person name="Futagami T."/>
            <person name="Toyoda A."/>
            <person name="Takaki Y."/>
            <person name="Nishi S."/>
            <person name="Hori S."/>
            <person name="Arai W."/>
            <person name="Tsubouchi T."/>
            <person name="Morono Y."/>
            <person name="Uchiyama I."/>
            <person name="Ito T."/>
            <person name="Fujiyama A."/>
            <person name="Inagaki F."/>
            <person name="Takami H."/>
        </authorList>
    </citation>
    <scope>NUCLEOTIDE SEQUENCE</scope>
    <source>
        <strain evidence="2">Expedition CK06-06</strain>
    </source>
</reference>
<feature type="non-terminal residue" evidence="2">
    <location>
        <position position="1"/>
    </location>
</feature>
<dbReference type="EMBL" id="BART01008213">
    <property type="protein sequence ID" value="GAG70413.1"/>
    <property type="molecule type" value="Genomic_DNA"/>
</dbReference>
<accession>X1ACM5</accession>
<name>X1ACM5_9ZZZZ</name>
<dbReference type="AlphaFoldDB" id="X1ACM5"/>
<dbReference type="Gene3D" id="2.60.40.10">
    <property type="entry name" value="Immunoglobulins"/>
    <property type="match status" value="1"/>
</dbReference>